<evidence type="ECO:0000256" key="3">
    <source>
        <dbReference type="ARBA" id="ARBA00022475"/>
    </source>
</evidence>
<evidence type="ECO:0000256" key="7">
    <source>
        <dbReference type="RuleBase" id="RU003879"/>
    </source>
</evidence>
<evidence type="ECO:0000256" key="1">
    <source>
        <dbReference type="ARBA" id="ARBA00004162"/>
    </source>
</evidence>
<evidence type="ECO:0000256" key="2">
    <source>
        <dbReference type="ARBA" id="ARBA00005811"/>
    </source>
</evidence>
<organism evidence="9 10">
    <name type="scientific">Pseudoalteromonas denitrificans DSM 6059</name>
    <dbReference type="NCBI Taxonomy" id="1123010"/>
    <lineage>
        <taxon>Bacteria</taxon>
        <taxon>Pseudomonadati</taxon>
        <taxon>Pseudomonadota</taxon>
        <taxon>Gammaproteobacteria</taxon>
        <taxon>Alteromonadales</taxon>
        <taxon>Pseudoalteromonadaceae</taxon>
        <taxon>Pseudoalteromonas</taxon>
    </lineage>
</organism>
<name>A0A1I1SNF0_9GAMM</name>
<reference evidence="9 10" key="1">
    <citation type="submission" date="2016-10" db="EMBL/GenBank/DDBJ databases">
        <authorList>
            <person name="de Groot N.N."/>
        </authorList>
    </citation>
    <scope>NUCLEOTIDE SEQUENCE [LARGE SCALE GENOMIC DNA]</scope>
    <source>
        <strain evidence="9 10">DSM 6059</strain>
    </source>
</reference>
<dbReference type="AlphaFoldDB" id="A0A1I1SNF0"/>
<evidence type="ECO:0000256" key="6">
    <source>
        <dbReference type="ARBA" id="ARBA00023136"/>
    </source>
</evidence>
<evidence type="ECO:0000256" key="5">
    <source>
        <dbReference type="ARBA" id="ARBA00022989"/>
    </source>
</evidence>
<evidence type="ECO:0000313" key="10">
    <source>
        <dbReference type="Proteomes" id="UP000198862"/>
    </source>
</evidence>
<dbReference type="GO" id="GO:0015031">
    <property type="term" value="P:protein transport"/>
    <property type="evidence" value="ECO:0007669"/>
    <property type="project" value="UniProtKB-KW"/>
</dbReference>
<dbReference type="Proteomes" id="UP000198862">
    <property type="component" value="Unassembled WGS sequence"/>
</dbReference>
<dbReference type="STRING" id="1123010.SAMN02745724_04640"/>
<dbReference type="GO" id="GO:0022857">
    <property type="term" value="F:transmembrane transporter activity"/>
    <property type="evidence" value="ECO:0007669"/>
    <property type="project" value="InterPro"/>
</dbReference>
<keyword evidence="10" id="KW-1185">Reference proteome</keyword>
<evidence type="ECO:0000313" key="9">
    <source>
        <dbReference type="EMBL" id="SFD47984.1"/>
    </source>
</evidence>
<sequence>MFRKSRIEREDPELDITSFMSLMIVLVPVLLVMMVFSHITILDLKLPQVGTGDSASQQKIKQLELVVSTNALVLNYPQGILLKSIPLTESGYDYPLLQQALKEVKFLLSEQHIVKKNINLLLTPEIDYQTIVTLMDTIRSYQTVVAASLVNAELFPDISLGDAPDTALNMAKTEKEQAL</sequence>
<keyword evidence="7" id="KW-0653">Protein transport</keyword>
<keyword evidence="4 7" id="KW-0812">Transmembrane</keyword>
<gene>
    <name evidence="9" type="ORF">SAMN02745724_04640</name>
</gene>
<comment type="similarity">
    <text evidence="2 7">Belongs to the ExbD/TolR family.</text>
</comment>
<dbReference type="RefSeq" id="WP_091990397.1">
    <property type="nucleotide sequence ID" value="NZ_FOLO01000061.1"/>
</dbReference>
<dbReference type="OrthoDB" id="9150865at2"/>
<evidence type="ECO:0000256" key="8">
    <source>
        <dbReference type="SAM" id="Phobius"/>
    </source>
</evidence>
<accession>A0A1I1SNF0</accession>
<comment type="subcellular location">
    <subcellularLocation>
        <location evidence="1">Cell membrane</location>
        <topology evidence="1">Single-pass membrane protein</topology>
    </subcellularLocation>
    <subcellularLocation>
        <location evidence="7">Cell membrane</location>
        <topology evidence="7">Single-pass type II membrane protein</topology>
    </subcellularLocation>
</comment>
<proteinExistence type="inferred from homology"/>
<evidence type="ECO:0000256" key="4">
    <source>
        <dbReference type="ARBA" id="ARBA00022692"/>
    </source>
</evidence>
<dbReference type="EMBL" id="FOLO01000061">
    <property type="protein sequence ID" value="SFD47984.1"/>
    <property type="molecule type" value="Genomic_DNA"/>
</dbReference>
<dbReference type="Pfam" id="PF02472">
    <property type="entry name" value="ExbD"/>
    <property type="match status" value="1"/>
</dbReference>
<dbReference type="GO" id="GO:0005886">
    <property type="term" value="C:plasma membrane"/>
    <property type="evidence" value="ECO:0007669"/>
    <property type="project" value="UniProtKB-SubCell"/>
</dbReference>
<keyword evidence="3" id="KW-1003">Cell membrane</keyword>
<dbReference type="InterPro" id="IPR003400">
    <property type="entry name" value="ExbD"/>
</dbReference>
<keyword evidence="6 8" id="KW-0472">Membrane</keyword>
<keyword evidence="5 8" id="KW-1133">Transmembrane helix</keyword>
<protein>
    <submittedName>
        <fullName evidence="9">Biopolymer transport protein ExbD</fullName>
    </submittedName>
</protein>
<feature type="transmembrane region" description="Helical" evidence="8">
    <location>
        <begin position="21"/>
        <end position="41"/>
    </location>
</feature>
<keyword evidence="7" id="KW-0813">Transport</keyword>